<dbReference type="Pfam" id="PF00106">
    <property type="entry name" value="adh_short"/>
    <property type="match status" value="1"/>
</dbReference>
<dbReference type="PRINTS" id="PR00081">
    <property type="entry name" value="GDHRDH"/>
</dbReference>
<evidence type="ECO:0000256" key="2">
    <source>
        <dbReference type="ARBA" id="ARBA00023002"/>
    </source>
</evidence>
<evidence type="ECO:0000313" key="3">
    <source>
        <dbReference type="EMBL" id="KAG8192027.1"/>
    </source>
</evidence>
<dbReference type="GO" id="GO:0005737">
    <property type="term" value="C:cytoplasm"/>
    <property type="evidence" value="ECO:0007669"/>
    <property type="project" value="TreeGrafter"/>
</dbReference>
<dbReference type="EMBL" id="JAFNEN010000147">
    <property type="protein sequence ID" value="KAG8192027.1"/>
    <property type="molecule type" value="Genomic_DNA"/>
</dbReference>
<sequence length="255" mass="27814">MEADSVLVTGANRGIGLELVRQLVDLPKPPRLVFATYRNRDTVQKLKDIRDATKNTQVILIKMDVTIAEELENAAKIVDDMVGEKGLTLLINNAGAAHRTPFPEATDETFLFNFTINTLGPIKVLKAMLPLLQRSADFHRNLDVGVSRAAVLNVSSAGGSIATTEYPNPGFNAHIGYRTSKAALNMAMRIIAFQYKDQGILVVQMCPGWVKTDLGTDRGLLEVEDSVASILNTLPTLDESHNGAFINNKGEPIPF</sequence>
<dbReference type="InterPro" id="IPR002347">
    <property type="entry name" value="SDR_fam"/>
</dbReference>
<gene>
    <name evidence="3" type="ORF">JTE90_001752</name>
</gene>
<organism evidence="3 4">
    <name type="scientific">Oedothorax gibbosus</name>
    <dbReference type="NCBI Taxonomy" id="931172"/>
    <lineage>
        <taxon>Eukaryota</taxon>
        <taxon>Metazoa</taxon>
        <taxon>Ecdysozoa</taxon>
        <taxon>Arthropoda</taxon>
        <taxon>Chelicerata</taxon>
        <taxon>Arachnida</taxon>
        <taxon>Araneae</taxon>
        <taxon>Araneomorphae</taxon>
        <taxon>Entelegynae</taxon>
        <taxon>Araneoidea</taxon>
        <taxon>Linyphiidae</taxon>
        <taxon>Erigoninae</taxon>
        <taxon>Oedothorax</taxon>
    </lineage>
</organism>
<keyword evidence="4" id="KW-1185">Reference proteome</keyword>
<proteinExistence type="predicted"/>
<keyword evidence="1" id="KW-0521">NADP</keyword>
<dbReference type="Proteomes" id="UP000827092">
    <property type="component" value="Unassembled WGS sequence"/>
</dbReference>
<comment type="caution">
    <text evidence="3">The sequence shown here is derived from an EMBL/GenBank/DDBJ whole genome shotgun (WGS) entry which is preliminary data.</text>
</comment>
<dbReference type="InterPro" id="IPR051468">
    <property type="entry name" value="Fungal_SecMetab_SDRs"/>
</dbReference>
<dbReference type="AlphaFoldDB" id="A0AAV6V5X4"/>
<name>A0AAV6V5X4_9ARAC</name>
<accession>A0AAV6V5X4</accession>
<dbReference type="SUPFAM" id="SSF51735">
    <property type="entry name" value="NAD(P)-binding Rossmann-fold domains"/>
    <property type="match status" value="1"/>
</dbReference>
<dbReference type="InterPro" id="IPR036291">
    <property type="entry name" value="NAD(P)-bd_dom_sf"/>
</dbReference>
<evidence type="ECO:0000256" key="1">
    <source>
        <dbReference type="ARBA" id="ARBA00022857"/>
    </source>
</evidence>
<dbReference type="Gene3D" id="3.40.50.720">
    <property type="entry name" value="NAD(P)-binding Rossmann-like Domain"/>
    <property type="match status" value="1"/>
</dbReference>
<dbReference type="PANTHER" id="PTHR43544:SF7">
    <property type="entry name" value="NADB-LER2"/>
    <property type="match status" value="1"/>
</dbReference>
<protein>
    <submittedName>
        <fullName evidence="3">Uncharacterized protein</fullName>
    </submittedName>
</protein>
<dbReference type="GO" id="GO:0016491">
    <property type="term" value="F:oxidoreductase activity"/>
    <property type="evidence" value="ECO:0007669"/>
    <property type="project" value="UniProtKB-KW"/>
</dbReference>
<dbReference type="PANTHER" id="PTHR43544">
    <property type="entry name" value="SHORT-CHAIN DEHYDROGENASE/REDUCTASE"/>
    <property type="match status" value="1"/>
</dbReference>
<dbReference type="CDD" id="cd05325">
    <property type="entry name" value="carb_red_sniffer_like_SDR_c"/>
    <property type="match status" value="1"/>
</dbReference>
<reference evidence="3 4" key="1">
    <citation type="journal article" date="2022" name="Nat. Ecol. Evol.">
        <title>A masculinizing supergene underlies an exaggerated male reproductive morph in a spider.</title>
        <authorList>
            <person name="Hendrickx F."/>
            <person name="De Corte Z."/>
            <person name="Sonet G."/>
            <person name="Van Belleghem S.M."/>
            <person name="Kostlbacher S."/>
            <person name="Vangestel C."/>
        </authorList>
    </citation>
    <scope>NUCLEOTIDE SEQUENCE [LARGE SCALE GENOMIC DNA]</scope>
    <source>
        <strain evidence="3">W744_W776</strain>
    </source>
</reference>
<evidence type="ECO:0000313" key="4">
    <source>
        <dbReference type="Proteomes" id="UP000827092"/>
    </source>
</evidence>
<keyword evidence="2" id="KW-0560">Oxidoreductase</keyword>